<keyword evidence="6" id="KW-0472">Membrane</keyword>
<dbReference type="InterPro" id="IPR005017">
    <property type="entry name" value="OMPP1/FadL/TodX"/>
</dbReference>
<proteinExistence type="inferred from homology"/>
<protein>
    <submittedName>
        <fullName evidence="9">Long-chain fatty acid transport protein</fullName>
    </submittedName>
</protein>
<dbReference type="PANTHER" id="PTHR35093:SF3">
    <property type="entry name" value="LONG-CHAIN FATTY ACID TRANSPORT PROTEIN"/>
    <property type="match status" value="1"/>
</dbReference>
<dbReference type="AlphaFoldDB" id="A0A841KR15"/>
<comment type="caution">
    <text evidence="9">The sequence shown here is derived from an EMBL/GenBank/DDBJ whole genome shotgun (WGS) entry which is preliminary data.</text>
</comment>
<evidence type="ECO:0000313" key="10">
    <source>
        <dbReference type="Proteomes" id="UP000560000"/>
    </source>
</evidence>
<gene>
    <name evidence="9" type="ORF">HNQ86_002436</name>
</gene>
<feature type="chain" id="PRO_5032303184" evidence="8">
    <location>
        <begin position="36"/>
        <end position="478"/>
    </location>
</feature>
<comment type="subcellular location">
    <subcellularLocation>
        <location evidence="1">Cell outer membrane</location>
        <topology evidence="1">Multi-pass membrane protein</topology>
    </subcellularLocation>
</comment>
<dbReference type="SUPFAM" id="SSF56935">
    <property type="entry name" value="Porins"/>
    <property type="match status" value="1"/>
</dbReference>
<keyword evidence="3" id="KW-1134">Transmembrane beta strand</keyword>
<name>A0A841KR15_9GAMM</name>
<comment type="similarity">
    <text evidence="2">Belongs to the OmpP1/FadL family.</text>
</comment>
<sequence>MSIKKSFVKAARPAAFAALAVAVVAALGTPQTAHASAFQLKENSAKALGRSFAGSATAGGDASVVVNNPAAMTMLTGTVFQADVTAINFSTKFSGTGTDAFGRPLGGGNGGDGGTTIPVPAFFLSTQVNDRTHIGIAFSAPFGFKTNYNPGWVGRYHGLKSDFQSLDATLSASYDLTDNFSIGASVIAQHTKAELTSAINYNGVAAGLIQQAVAGGVLPAAAAPTYLSTINTVVPPGSDGEARIKGDDWGYGWQVGAFWKLTDSDRLALDYHSKISHTLEGNARFTMPSNVSALLGSPMVAPLLAGAGGVPFTNTTGTAPFTTPAFVNLSYWHQAQKYGFGADATWTKWSVFKELRVNYANPAQPASVETFDWENTLFVSVGGEYYVNDKLTLRGGVAVDGTPTSQAHRDPRVPDGTRRWVSVGLGYKPTQKLDLNVGYAHIFVSDAHVNNLSPTGDRLVGNFSDKGNLLAFSAAYHF</sequence>
<evidence type="ECO:0000256" key="4">
    <source>
        <dbReference type="ARBA" id="ARBA00022692"/>
    </source>
</evidence>
<evidence type="ECO:0000256" key="8">
    <source>
        <dbReference type="SAM" id="SignalP"/>
    </source>
</evidence>
<evidence type="ECO:0000256" key="7">
    <source>
        <dbReference type="ARBA" id="ARBA00023237"/>
    </source>
</evidence>
<dbReference type="GO" id="GO:0009279">
    <property type="term" value="C:cell outer membrane"/>
    <property type="evidence" value="ECO:0007669"/>
    <property type="project" value="UniProtKB-SubCell"/>
</dbReference>
<organism evidence="9 10">
    <name type="scientific">Oleiagrimonas soli</name>
    <dbReference type="NCBI Taxonomy" id="1543381"/>
    <lineage>
        <taxon>Bacteria</taxon>
        <taxon>Pseudomonadati</taxon>
        <taxon>Pseudomonadota</taxon>
        <taxon>Gammaproteobacteria</taxon>
        <taxon>Lysobacterales</taxon>
        <taxon>Rhodanobacteraceae</taxon>
        <taxon>Oleiagrimonas</taxon>
    </lineage>
</organism>
<feature type="signal peptide" evidence="8">
    <location>
        <begin position="1"/>
        <end position="35"/>
    </location>
</feature>
<dbReference type="RefSeq" id="WP_052395303.1">
    <property type="nucleotide sequence ID" value="NZ_JACHET010000001.1"/>
</dbReference>
<evidence type="ECO:0000256" key="5">
    <source>
        <dbReference type="ARBA" id="ARBA00022729"/>
    </source>
</evidence>
<keyword evidence="5 8" id="KW-0732">Signal</keyword>
<evidence type="ECO:0000256" key="1">
    <source>
        <dbReference type="ARBA" id="ARBA00004571"/>
    </source>
</evidence>
<evidence type="ECO:0000256" key="2">
    <source>
        <dbReference type="ARBA" id="ARBA00008163"/>
    </source>
</evidence>
<dbReference type="Gene3D" id="2.40.160.60">
    <property type="entry name" value="Outer membrane protein transport protein (OMPP1/FadL/TodX)"/>
    <property type="match status" value="1"/>
</dbReference>
<accession>A0A841KR15</accession>
<keyword evidence="4" id="KW-0812">Transmembrane</keyword>
<evidence type="ECO:0000313" key="9">
    <source>
        <dbReference type="EMBL" id="MBB6185091.1"/>
    </source>
</evidence>
<keyword evidence="7" id="KW-0998">Cell outer membrane</keyword>
<dbReference type="PANTHER" id="PTHR35093">
    <property type="entry name" value="OUTER MEMBRANE PROTEIN NMB0088-RELATED"/>
    <property type="match status" value="1"/>
</dbReference>
<reference evidence="9 10" key="1">
    <citation type="submission" date="2020-08" db="EMBL/GenBank/DDBJ databases">
        <title>Genomic Encyclopedia of Type Strains, Phase IV (KMG-IV): sequencing the most valuable type-strain genomes for metagenomic binning, comparative biology and taxonomic classification.</title>
        <authorList>
            <person name="Goeker M."/>
        </authorList>
    </citation>
    <scope>NUCLEOTIDE SEQUENCE [LARGE SCALE GENOMIC DNA]</scope>
    <source>
        <strain evidence="9 10">DSM 107085</strain>
    </source>
</reference>
<dbReference type="GO" id="GO:0015483">
    <property type="term" value="F:long-chain fatty acid transporting porin activity"/>
    <property type="evidence" value="ECO:0007669"/>
    <property type="project" value="TreeGrafter"/>
</dbReference>
<dbReference type="Proteomes" id="UP000560000">
    <property type="component" value="Unassembled WGS sequence"/>
</dbReference>
<dbReference type="Pfam" id="PF03349">
    <property type="entry name" value="Toluene_X"/>
    <property type="match status" value="1"/>
</dbReference>
<evidence type="ECO:0000256" key="3">
    <source>
        <dbReference type="ARBA" id="ARBA00022452"/>
    </source>
</evidence>
<dbReference type="EMBL" id="JACHET010000001">
    <property type="protein sequence ID" value="MBB6185091.1"/>
    <property type="molecule type" value="Genomic_DNA"/>
</dbReference>
<evidence type="ECO:0000256" key="6">
    <source>
        <dbReference type="ARBA" id="ARBA00023136"/>
    </source>
</evidence>
<dbReference type="OrthoDB" id="19849at2"/>